<proteinExistence type="predicted"/>
<feature type="compositionally biased region" description="Basic residues" evidence="1">
    <location>
        <begin position="1"/>
        <end position="12"/>
    </location>
</feature>
<name>A0A166X3Q6_9AGAM</name>
<accession>A0A166X3Q6</accession>
<reference evidence="2 3" key="1">
    <citation type="journal article" date="2016" name="Mol. Biol. Evol.">
        <title>Comparative Genomics of Early-Diverging Mushroom-Forming Fungi Provides Insights into the Origins of Lignocellulose Decay Capabilities.</title>
        <authorList>
            <person name="Nagy L.G."/>
            <person name="Riley R."/>
            <person name="Tritt A."/>
            <person name="Adam C."/>
            <person name="Daum C."/>
            <person name="Floudas D."/>
            <person name="Sun H."/>
            <person name="Yadav J.S."/>
            <person name="Pangilinan J."/>
            <person name="Larsson K.H."/>
            <person name="Matsuura K."/>
            <person name="Barry K."/>
            <person name="Labutti K."/>
            <person name="Kuo R."/>
            <person name="Ohm R.A."/>
            <person name="Bhattacharya S.S."/>
            <person name="Shirouzu T."/>
            <person name="Yoshinaga Y."/>
            <person name="Martin F.M."/>
            <person name="Grigoriev I.V."/>
            <person name="Hibbett D.S."/>
        </authorList>
    </citation>
    <scope>NUCLEOTIDE SEQUENCE [LARGE SCALE GENOMIC DNA]</scope>
    <source>
        <strain evidence="2 3">CBS 109695</strain>
    </source>
</reference>
<organism evidence="2 3">
    <name type="scientific">Athelia psychrophila</name>
    <dbReference type="NCBI Taxonomy" id="1759441"/>
    <lineage>
        <taxon>Eukaryota</taxon>
        <taxon>Fungi</taxon>
        <taxon>Dikarya</taxon>
        <taxon>Basidiomycota</taxon>
        <taxon>Agaricomycotina</taxon>
        <taxon>Agaricomycetes</taxon>
        <taxon>Agaricomycetidae</taxon>
        <taxon>Atheliales</taxon>
        <taxon>Atheliaceae</taxon>
        <taxon>Athelia</taxon>
    </lineage>
</organism>
<dbReference type="EMBL" id="KV417480">
    <property type="protein sequence ID" value="KZP34391.1"/>
    <property type="molecule type" value="Genomic_DNA"/>
</dbReference>
<sequence>MVVRRGMSRSRGRGLNYKKPQGTLAAQPNSSSASKLVCYLNGICYSVGQTSPLACRRTPSAHFLSKAVTFSLKV</sequence>
<feature type="region of interest" description="Disordered" evidence="1">
    <location>
        <begin position="1"/>
        <end position="29"/>
    </location>
</feature>
<evidence type="ECO:0000313" key="2">
    <source>
        <dbReference type="EMBL" id="KZP34391.1"/>
    </source>
</evidence>
<protein>
    <submittedName>
        <fullName evidence="2">Uncharacterized protein</fullName>
    </submittedName>
</protein>
<dbReference type="AlphaFoldDB" id="A0A166X3Q6"/>
<keyword evidence="3" id="KW-1185">Reference proteome</keyword>
<dbReference type="Proteomes" id="UP000076532">
    <property type="component" value="Unassembled WGS sequence"/>
</dbReference>
<evidence type="ECO:0000256" key="1">
    <source>
        <dbReference type="SAM" id="MobiDB-lite"/>
    </source>
</evidence>
<gene>
    <name evidence="2" type="ORF">FIBSPDRAFT_7001</name>
</gene>
<evidence type="ECO:0000313" key="3">
    <source>
        <dbReference type="Proteomes" id="UP000076532"/>
    </source>
</evidence>